<dbReference type="SMART" id="SM00388">
    <property type="entry name" value="HisKA"/>
    <property type="match status" value="1"/>
</dbReference>
<dbReference type="Pfam" id="PF00512">
    <property type="entry name" value="HisKA"/>
    <property type="match status" value="1"/>
</dbReference>
<dbReference type="CDD" id="cd00082">
    <property type="entry name" value="HisKA"/>
    <property type="match status" value="1"/>
</dbReference>
<feature type="domain" description="Histidine kinase" evidence="13">
    <location>
        <begin position="125"/>
        <end position="336"/>
    </location>
</feature>
<evidence type="ECO:0000256" key="11">
    <source>
        <dbReference type="ARBA" id="ARBA00023136"/>
    </source>
</evidence>
<organism evidence="14 15">
    <name type="scientific">Clostridium cellulovorans (strain ATCC 35296 / DSM 3052 / OCM 3 / 743B)</name>
    <dbReference type="NCBI Taxonomy" id="573061"/>
    <lineage>
        <taxon>Bacteria</taxon>
        <taxon>Bacillati</taxon>
        <taxon>Bacillota</taxon>
        <taxon>Clostridia</taxon>
        <taxon>Eubacteriales</taxon>
        <taxon>Clostridiaceae</taxon>
        <taxon>Clostridium</taxon>
    </lineage>
</organism>
<evidence type="ECO:0000256" key="10">
    <source>
        <dbReference type="ARBA" id="ARBA00023012"/>
    </source>
</evidence>
<dbReference type="GO" id="GO:0016036">
    <property type="term" value="P:cellular response to phosphate starvation"/>
    <property type="evidence" value="ECO:0007669"/>
    <property type="project" value="TreeGrafter"/>
</dbReference>
<evidence type="ECO:0000313" key="15">
    <source>
        <dbReference type="Proteomes" id="UP000002730"/>
    </source>
</evidence>
<dbReference type="EC" id="2.7.13.3" evidence="3"/>
<evidence type="ECO:0000256" key="7">
    <source>
        <dbReference type="ARBA" id="ARBA00022692"/>
    </source>
</evidence>
<dbReference type="GO" id="GO:0004721">
    <property type="term" value="F:phosphoprotein phosphatase activity"/>
    <property type="evidence" value="ECO:0007669"/>
    <property type="project" value="TreeGrafter"/>
</dbReference>
<proteinExistence type="predicted"/>
<dbReference type="OrthoDB" id="9780487at2"/>
<evidence type="ECO:0000256" key="12">
    <source>
        <dbReference type="SAM" id="Phobius"/>
    </source>
</evidence>
<keyword evidence="15" id="KW-1185">Reference proteome</keyword>
<dbReference type="PRINTS" id="PR00344">
    <property type="entry name" value="BCTRLSENSOR"/>
</dbReference>
<dbReference type="InterPro" id="IPR005467">
    <property type="entry name" value="His_kinase_dom"/>
</dbReference>
<dbReference type="EMBL" id="CP002160">
    <property type="protein sequence ID" value="ADL53828.1"/>
    <property type="molecule type" value="Genomic_DNA"/>
</dbReference>
<evidence type="ECO:0000256" key="8">
    <source>
        <dbReference type="ARBA" id="ARBA00022777"/>
    </source>
</evidence>
<evidence type="ECO:0000256" key="2">
    <source>
        <dbReference type="ARBA" id="ARBA00004651"/>
    </source>
</evidence>
<dbReference type="KEGG" id="ccb:Clocel_4167"/>
<dbReference type="InterPro" id="IPR050351">
    <property type="entry name" value="BphY/WalK/GraS-like"/>
</dbReference>
<evidence type="ECO:0000256" key="5">
    <source>
        <dbReference type="ARBA" id="ARBA00022553"/>
    </source>
</evidence>
<dbReference type="GO" id="GO:0000155">
    <property type="term" value="F:phosphorelay sensor kinase activity"/>
    <property type="evidence" value="ECO:0007669"/>
    <property type="project" value="InterPro"/>
</dbReference>
<dbReference type="SMART" id="SM00387">
    <property type="entry name" value="HATPase_c"/>
    <property type="match status" value="1"/>
</dbReference>
<dbReference type="GO" id="GO:0005886">
    <property type="term" value="C:plasma membrane"/>
    <property type="evidence" value="ECO:0007669"/>
    <property type="project" value="UniProtKB-SubCell"/>
</dbReference>
<dbReference type="InterPro" id="IPR036890">
    <property type="entry name" value="HATPase_C_sf"/>
</dbReference>
<comment type="subcellular location">
    <subcellularLocation>
        <location evidence="2">Cell membrane</location>
        <topology evidence="2">Multi-pass membrane protein</topology>
    </subcellularLocation>
</comment>
<evidence type="ECO:0000256" key="1">
    <source>
        <dbReference type="ARBA" id="ARBA00000085"/>
    </source>
</evidence>
<dbReference type="eggNOG" id="COG0642">
    <property type="taxonomic scope" value="Bacteria"/>
</dbReference>
<feature type="transmembrane region" description="Helical" evidence="12">
    <location>
        <begin position="12"/>
        <end position="30"/>
    </location>
</feature>
<keyword evidence="10" id="KW-0902">Two-component regulatory system</keyword>
<keyword evidence="8 14" id="KW-0418">Kinase</keyword>
<comment type="catalytic activity">
    <reaction evidence="1">
        <text>ATP + protein L-histidine = ADP + protein N-phospho-L-histidine.</text>
        <dbReference type="EC" id="2.7.13.3"/>
    </reaction>
</comment>
<keyword evidence="5" id="KW-0597">Phosphoprotein</keyword>
<evidence type="ECO:0000313" key="14">
    <source>
        <dbReference type="EMBL" id="ADL53828.1"/>
    </source>
</evidence>
<dbReference type="InterPro" id="IPR003661">
    <property type="entry name" value="HisK_dim/P_dom"/>
</dbReference>
<evidence type="ECO:0000256" key="6">
    <source>
        <dbReference type="ARBA" id="ARBA00022679"/>
    </source>
</evidence>
<evidence type="ECO:0000259" key="13">
    <source>
        <dbReference type="PROSITE" id="PS50109"/>
    </source>
</evidence>
<dbReference type="Gene3D" id="1.10.287.130">
    <property type="match status" value="1"/>
</dbReference>
<dbReference type="InterPro" id="IPR003594">
    <property type="entry name" value="HATPase_dom"/>
</dbReference>
<dbReference type="AlphaFoldDB" id="D9SMH2"/>
<keyword evidence="4" id="KW-1003">Cell membrane</keyword>
<dbReference type="Proteomes" id="UP000002730">
    <property type="component" value="Chromosome"/>
</dbReference>
<gene>
    <name evidence="14" type="ordered locus">Clocel_4167</name>
</gene>
<keyword evidence="11 12" id="KW-0472">Membrane</keyword>
<evidence type="ECO:0000256" key="3">
    <source>
        <dbReference type="ARBA" id="ARBA00012438"/>
    </source>
</evidence>
<accession>D9SMH2</accession>
<dbReference type="SUPFAM" id="SSF47384">
    <property type="entry name" value="Homodimeric domain of signal transducing histidine kinase"/>
    <property type="match status" value="1"/>
</dbReference>
<dbReference type="InterPro" id="IPR004358">
    <property type="entry name" value="Sig_transdc_His_kin-like_C"/>
</dbReference>
<dbReference type="InterPro" id="IPR036097">
    <property type="entry name" value="HisK_dim/P_sf"/>
</dbReference>
<dbReference type="RefSeq" id="WP_010074183.1">
    <property type="nucleotide sequence ID" value="NC_014393.1"/>
</dbReference>
<dbReference type="PANTHER" id="PTHR45453:SF2">
    <property type="entry name" value="HISTIDINE KINASE"/>
    <property type="match status" value="1"/>
</dbReference>
<dbReference type="PROSITE" id="PS50109">
    <property type="entry name" value="HIS_KIN"/>
    <property type="match status" value="1"/>
</dbReference>
<dbReference type="PANTHER" id="PTHR45453">
    <property type="entry name" value="PHOSPHATE REGULON SENSOR PROTEIN PHOR"/>
    <property type="match status" value="1"/>
</dbReference>
<dbReference type="Gene3D" id="3.30.565.10">
    <property type="entry name" value="Histidine kinase-like ATPase, C-terminal domain"/>
    <property type="match status" value="1"/>
</dbReference>
<reference evidence="14 15" key="1">
    <citation type="submission" date="2010-08" db="EMBL/GenBank/DDBJ databases">
        <title>Complete sequence of Clostridium cellulovorans 743B.</title>
        <authorList>
            <consortium name="US DOE Joint Genome Institute"/>
            <person name="Lucas S."/>
            <person name="Copeland A."/>
            <person name="Lapidus A."/>
            <person name="Cheng J.-F."/>
            <person name="Bruce D."/>
            <person name="Goodwin L."/>
            <person name="Pitluck S."/>
            <person name="Chertkov O."/>
            <person name="Detter J.C."/>
            <person name="Han C."/>
            <person name="Tapia R."/>
            <person name="Land M."/>
            <person name="Hauser L."/>
            <person name="Chang Y.-J."/>
            <person name="Jeffries C."/>
            <person name="Kyrpides N."/>
            <person name="Ivanova N."/>
            <person name="Mikhailova N."/>
            <person name="Hemme C.L."/>
            <person name="Woyke T."/>
        </authorList>
    </citation>
    <scope>NUCLEOTIDE SEQUENCE [LARGE SCALE GENOMIC DNA]</scope>
    <source>
        <strain evidence="15">ATCC 35296 / DSM 3052 / OCM 3 / 743B</strain>
    </source>
</reference>
<evidence type="ECO:0000256" key="4">
    <source>
        <dbReference type="ARBA" id="ARBA00022475"/>
    </source>
</evidence>
<dbReference type="SUPFAM" id="SSF55874">
    <property type="entry name" value="ATPase domain of HSP90 chaperone/DNA topoisomerase II/histidine kinase"/>
    <property type="match status" value="1"/>
</dbReference>
<keyword evidence="7 12" id="KW-0812">Transmembrane</keyword>
<evidence type="ECO:0000256" key="9">
    <source>
        <dbReference type="ARBA" id="ARBA00022989"/>
    </source>
</evidence>
<protein>
    <recommendedName>
        <fullName evidence="3">histidine kinase</fullName>
        <ecNumber evidence="3">2.7.13.3</ecNumber>
    </recommendedName>
</protein>
<dbReference type="HOGENOM" id="CLU_000445_13_1_9"/>
<keyword evidence="6" id="KW-0808">Transferase</keyword>
<feature type="transmembrane region" description="Helical" evidence="12">
    <location>
        <begin position="42"/>
        <end position="62"/>
    </location>
</feature>
<sequence length="343" mass="40239">MNFYRYLKENLRLMVFYFLLMGFITMVIYLDRENRMLKANLLYVISVSFFMFLVFLIIDYSLKNKQIKRLKDIIKAKDKTPILPAAEDYKDKLYSVIINDLYKQYINSLSQIQEGNKENNEFITSWVHEIKTPITTSKLIIESCDIEVDASLLSSMKEEIDKIDEYVEKVLYYSRSDGFSKDYIISEESIKKLVNESIKKHSLIFIRKQISFINDIDSSFYIDTDKKWLIFIINQLISNSLKYTENKGCIKAIAYEYDNEKVLSIVDSGIGIKQEDIKRIFTKAFTGDNGRNIDTKATGFGLYLSQKLAKKLGHYITVESEYEKGTTVSIHFPKWNDYYVTKM</sequence>
<dbReference type="Pfam" id="PF02518">
    <property type="entry name" value="HATPase_c"/>
    <property type="match status" value="1"/>
</dbReference>
<keyword evidence="9 12" id="KW-1133">Transmembrane helix</keyword>
<dbReference type="STRING" id="573061.Clocel_4167"/>
<name>D9SMH2_CLOC7</name>